<evidence type="ECO:0000256" key="1">
    <source>
        <dbReference type="SAM" id="Phobius"/>
    </source>
</evidence>
<comment type="caution">
    <text evidence="2">The sequence shown here is derived from an EMBL/GenBank/DDBJ whole genome shotgun (WGS) entry which is preliminary data.</text>
</comment>
<feature type="transmembrane region" description="Helical" evidence="1">
    <location>
        <begin position="41"/>
        <end position="66"/>
    </location>
</feature>
<protein>
    <submittedName>
        <fullName evidence="2">Uncharacterized protein</fullName>
    </submittedName>
</protein>
<dbReference type="EMBL" id="JAGKQM010000003">
    <property type="protein sequence ID" value="KAH0933154.1"/>
    <property type="molecule type" value="Genomic_DNA"/>
</dbReference>
<accession>A0ABQ8DUW8</accession>
<keyword evidence="1" id="KW-0812">Transmembrane</keyword>
<keyword evidence="1" id="KW-0472">Membrane</keyword>
<organism evidence="2 3">
    <name type="scientific">Brassica napus</name>
    <name type="common">Rape</name>
    <dbReference type="NCBI Taxonomy" id="3708"/>
    <lineage>
        <taxon>Eukaryota</taxon>
        <taxon>Viridiplantae</taxon>
        <taxon>Streptophyta</taxon>
        <taxon>Embryophyta</taxon>
        <taxon>Tracheophyta</taxon>
        <taxon>Spermatophyta</taxon>
        <taxon>Magnoliopsida</taxon>
        <taxon>eudicotyledons</taxon>
        <taxon>Gunneridae</taxon>
        <taxon>Pentapetalae</taxon>
        <taxon>rosids</taxon>
        <taxon>malvids</taxon>
        <taxon>Brassicales</taxon>
        <taxon>Brassicaceae</taxon>
        <taxon>Brassiceae</taxon>
        <taxon>Brassica</taxon>
    </lineage>
</organism>
<sequence>MAMVKQLRLRSCNHRETVPGMSTPPEDLGRSSSEYKRVTRLCFLVWSSVLECRGMIMCLLTGALYLGSEHQKSQRH</sequence>
<dbReference type="Proteomes" id="UP000824890">
    <property type="component" value="Unassembled WGS sequence"/>
</dbReference>
<reference evidence="2 3" key="1">
    <citation type="submission" date="2021-05" db="EMBL/GenBank/DDBJ databases">
        <title>Genome Assembly of Synthetic Allotetraploid Brassica napus Reveals Homoeologous Exchanges between Subgenomes.</title>
        <authorList>
            <person name="Davis J.T."/>
        </authorList>
    </citation>
    <scope>NUCLEOTIDE SEQUENCE [LARGE SCALE GENOMIC DNA]</scope>
    <source>
        <strain evidence="3">cv. Da-Ae</strain>
        <tissue evidence="2">Seedling</tissue>
    </source>
</reference>
<evidence type="ECO:0000313" key="2">
    <source>
        <dbReference type="EMBL" id="KAH0933154.1"/>
    </source>
</evidence>
<evidence type="ECO:0000313" key="3">
    <source>
        <dbReference type="Proteomes" id="UP000824890"/>
    </source>
</evidence>
<keyword evidence="1" id="KW-1133">Transmembrane helix</keyword>
<proteinExistence type="predicted"/>
<gene>
    <name evidence="2" type="ORF">HID58_010271</name>
</gene>
<name>A0ABQ8DUW8_BRANA</name>
<keyword evidence="3" id="KW-1185">Reference proteome</keyword>